<organism evidence="1 2">
    <name type="scientific">Aneurinibacillus aneurinilyticus ATCC 12856</name>
    <dbReference type="NCBI Taxonomy" id="649747"/>
    <lineage>
        <taxon>Bacteria</taxon>
        <taxon>Bacillati</taxon>
        <taxon>Bacillota</taxon>
        <taxon>Bacilli</taxon>
        <taxon>Bacillales</taxon>
        <taxon>Paenibacillaceae</taxon>
        <taxon>Aneurinibacillus group</taxon>
        <taxon>Aneurinibacillus</taxon>
    </lineage>
</organism>
<dbReference type="AlphaFoldDB" id="U1WFI6"/>
<dbReference type="Proteomes" id="UP000016511">
    <property type="component" value="Unassembled WGS sequence"/>
</dbReference>
<proteinExistence type="predicted"/>
<name>U1WFI6_ANEAE</name>
<evidence type="ECO:0000313" key="1">
    <source>
        <dbReference type="EMBL" id="ERI07289.1"/>
    </source>
</evidence>
<comment type="caution">
    <text evidence="1">The sequence shown here is derived from an EMBL/GenBank/DDBJ whole genome shotgun (WGS) entry which is preliminary data.</text>
</comment>
<protein>
    <submittedName>
        <fullName evidence="1">30S ribosomal protein S27ae domain protein</fullName>
    </submittedName>
</protein>
<dbReference type="EMBL" id="AWSJ01000284">
    <property type="protein sequence ID" value="ERI07289.1"/>
    <property type="molecule type" value="Genomic_DNA"/>
</dbReference>
<reference evidence="1 2" key="1">
    <citation type="submission" date="2013-08" db="EMBL/GenBank/DDBJ databases">
        <authorList>
            <person name="Weinstock G."/>
            <person name="Sodergren E."/>
            <person name="Wylie T."/>
            <person name="Fulton L."/>
            <person name="Fulton R."/>
            <person name="Fronick C."/>
            <person name="O'Laughlin M."/>
            <person name="Godfrey J."/>
            <person name="Miner T."/>
            <person name="Herter B."/>
            <person name="Appelbaum E."/>
            <person name="Cordes M."/>
            <person name="Lek S."/>
            <person name="Wollam A."/>
            <person name="Pepin K.H."/>
            <person name="Palsikar V.B."/>
            <person name="Mitreva M."/>
            <person name="Wilson R.K."/>
        </authorList>
    </citation>
    <scope>NUCLEOTIDE SEQUENCE [LARGE SCALE GENOMIC DNA]</scope>
    <source>
        <strain evidence="1 2">ATCC 12856</strain>
    </source>
</reference>
<dbReference type="GeneID" id="92842202"/>
<dbReference type="RefSeq" id="WP_021624038.1">
    <property type="nucleotide sequence ID" value="NZ_KE952892.1"/>
</dbReference>
<dbReference type="HOGENOM" id="CLU_2713571_0_0_9"/>
<gene>
    <name evidence="1" type="ORF">HMPREF0083_04622</name>
</gene>
<evidence type="ECO:0000313" key="2">
    <source>
        <dbReference type="Proteomes" id="UP000016511"/>
    </source>
</evidence>
<dbReference type="STRING" id="649747.HMPREF0083_04622"/>
<keyword evidence="1" id="KW-0687">Ribonucleoprotein</keyword>
<keyword evidence="2" id="KW-1185">Reference proteome</keyword>
<sequence length="72" mass="8333">MRKKEYLVQSPRLSGPCTVRELKVEYEVIKEREAPTCPACGDDTHYILTWEEDRGHCRCCGYRTDASPTLLQ</sequence>
<dbReference type="GO" id="GO:0005840">
    <property type="term" value="C:ribosome"/>
    <property type="evidence" value="ECO:0007669"/>
    <property type="project" value="UniProtKB-KW"/>
</dbReference>
<accession>U1WFI6</accession>
<keyword evidence="1" id="KW-0689">Ribosomal protein</keyword>